<accession>L8X5S2</accession>
<sequence length="99" mass="11199">MGSDHPRRPVQTHMPSAKHRILIRHHLGSIQFPWLLVRLVRLTARTPENEANSMMGRWNVKKSQASKGQANGFRWKPRPLGSLPLVASSGPTIVVYARE</sequence>
<evidence type="ECO:0000313" key="3">
    <source>
        <dbReference type="Proteomes" id="UP000011668"/>
    </source>
</evidence>
<evidence type="ECO:0000256" key="1">
    <source>
        <dbReference type="SAM" id="MobiDB-lite"/>
    </source>
</evidence>
<feature type="region of interest" description="Disordered" evidence="1">
    <location>
        <begin position="53"/>
        <end position="75"/>
    </location>
</feature>
<comment type="caution">
    <text evidence="2">The sequence shown here is derived from an EMBL/GenBank/DDBJ whole genome shotgun (WGS) entry which is preliminary data.</text>
</comment>
<keyword evidence="3" id="KW-1185">Reference proteome</keyword>
<proteinExistence type="predicted"/>
<dbReference type="HOGENOM" id="CLU_2321952_0_0_1"/>
<organism evidence="2 3">
    <name type="scientific">Thanatephorus cucumeris (strain AG1-IA)</name>
    <name type="common">Rice sheath blight fungus</name>
    <name type="synonym">Rhizoctonia solani</name>
    <dbReference type="NCBI Taxonomy" id="983506"/>
    <lineage>
        <taxon>Eukaryota</taxon>
        <taxon>Fungi</taxon>
        <taxon>Dikarya</taxon>
        <taxon>Basidiomycota</taxon>
        <taxon>Agaricomycotina</taxon>
        <taxon>Agaricomycetes</taxon>
        <taxon>Cantharellales</taxon>
        <taxon>Ceratobasidiaceae</taxon>
        <taxon>Rhizoctonia</taxon>
        <taxon>Rhizoctonia solani AG-1</taxon>
    </lineage>
</organism>
<evidence type="ECO:0000313" key="2">
    <source>
        <dbReference type="EMBL" id="ELU44368.1"/>
    </source>
</evidence>
<gene>
    <name evidence="2" type="ORF">AG1IA_01585</name>
</gene>
<name>L8X5S2_THACA</name>
<reference evidence="2 3" key="1">
    <citation type="journal article" date="2013" name="Nat. Commun.">
        <title>The evolution and pathogenic mechanisms of the rice sheath blight pathogen.</title>
        <authorList>
            <person name="Zheng A."/>
            <person name="Lin R."/>
            <person name="Xu L."/>
            <person name="Qin P."/>
            <person name="Tang C."/>
            <person name="Ai P."/>
            <person name="Zhang D."/>
            <person name="Liu Y."/>
            <person name="Sun Z."/>
            <person name="Feng H."/>
            <person name="Wang Y."/>
            <person name="Chen Y."/>
            <person name="Liang X."/>
            <person name="Fu R."/>
            <person name="Li Q."/>
            <person name="Zhang J."/>
            <person name="Yu X."/>
            <person name="Xie Z."/>
            <person name="Ding L."/>
            <person name="Guan P."/>
            <person name="Tang J."/>
            <person name="Liang Y."/>
            <person name="Wang S."/>
            <person name="Deng Q."/>
            <person name="Li S."/>
            <person name="Zhu J."/>
            <person name="Wang L."/>
            <person name="Liu H."/>
            <person name="Li P."/>
        </authorList>
    </citation>
    <scope>NUCLEOTIDE SEQUENCE [LARGE SCALE GENOMIC DNA]</scope>
    <source>
        <strain evidence="3">AG-1 IA</strain>
    </source>
</reference>
<dbReference type="EMBL" id="AFRT01000335">
    <property type="protein sequence ID" value="ELU44368.1"/>
    <property type="molecule type" value="Genomic_DNA"/>
</dbReference>
<dbReference type="AlphaFoldDB" id="L8X5S2"/>
<dbReference type="Proteomes" id="UP000011668">
    <property type="component" value="Unassembled WGS sequence"/>
</dbReference>
<protein>
    <submittedName>
        <fullName evidence="2">Uncharacterized protein</fullName>
    </submittedName>
</protein>